<sequence length="85" mass="9914">MVINRLMKLTEVLHTTGLGRSTLYVLISENKFPKQVQLTQRSVAWPQDEVQNWVLERIEERDKSNTQANYNQSQTPRLSPGFKLN</sequence>
<evidence type="ECO:0000256" key="1">
    <source>
        <dbReference type="SAM" id="MobiDB-lite"/>
    </source>
</evidence>
<dbReference type="EMBL" id="ARZY01000031">
    <property type="protein sequence ID" value="EWH09033.1"/>
    <property type="molecule type" value="Genomic_DNA"/>
</dbReference>
<organism evidence="2 3">
    <name type="scientific">Catenovulum agarivorans DS-2</name>
    <dbReference type="NCBI Taxonomy" id="1328313"/>
    <lineage>
        <taxon>Bacteria</taxon>
        <taxon>Pseudomonadati</taxon>
        <taxon>Pseudomonadota</taxon>
        <taxon>Gammaproteobacteria</taxon>
        <taxon>Alteromonadales</taxon>
        <taxon>Alteromonadaceae</taxon>
        <taxon>Catenovulum</taxon>
    </lineage>
</organism>
<dbReference type="InterPro" id="IPR010260">
    <property type="entry name" value="AlpA"/>
</dbReference>
<dbReference type="AlphaFoldDB" id="W7QLN3"/>
<dbReference type="Gene3D" id="1.10.238.160">
    <property type="match status" value="1"/>
</dbReference>
<dbReference type="Pfam" id="PF05930">
    <property type="entry name" value="Phage_AlpA"/>
    <property type="match status" value="1"/>
</dbReference>
<protein>
    <submittedName>
        <fullName evidence="2">Phage transcriptional regulator AlpA</fullName>
    </submittedName>
</protein>
<dbReference type="eggNOG" id="COG3311">
    <property type="taxonomic scope" value="Bacteria"/>
</dbReference>
<evidence type="ECO:0000313" key="3">
    <source>
        <dbReference type="Proteomes" id="UP000019276"/>
    </source>
</evidence>
<gene>
    <name evidence="2" type="ORF">DS2_14704</name>
</gene>
<proteinExistence type="predicted"/>
<dbReference type="Proteomes" id="UP000019276">
    <property type="component" value="Unassembled WGS sequence"/>
</dbReference>
<name>W7QLN3_9ALTE</name>
<accession>W7QLN3</accession>
<dbReference type="PANTHER" id="PTHR36154">
    <property type="entry name" value="DNA-BINDING TRANSCRIPTIONAL ACTIVATOR ALPA"/>
    <property type="match status" value="1"/>
</dbReference>
<feature type="compositionally biased region" description="Polar residues" evidence="1">
    <location>
        <begin position="65"/>
        <end position="77"/>
    </location>
</feature>
<comment type="caution">
    <text evidence="2">The sequence shown here is derived from an EMBL/GenBank/DDBJ whole genome shotgun (WGS) entry which is preliminary data.</text>
</comment>
<dbReference type="InterPro" id="IPR052931">
    <property type="entry name" value="Prophage_regulatory_activator"/>
</dbReference>
<dbReference type="PANTHER" id="PTHR36154:SF1">
    <property type="entry name" value="DNA-BINDING TRANSCRIPTIONAL ACTIVATOR ALPA"/>
    <property type="match status" value="1"/>
</dbReference>
<dbReference type="STRING" id="1328313.DS2_14704"/>
<evidence type="ECO:0000313" key="2">
    <source>
        <dbReference type="EMBL" id="EWH09033.1"/>
    </source>
</evidence>
<reference evidence="2 3" key="1">
    <citation type="journal article" date="2014" name="Genome Announc.">
        <title>Draft Genome Sequence of the Agar-Degrading Bacterium Catenovulum sp. Strain DS-2, Isolated from Intestines of Haliotis diversicolor.</title>
        <authorList>
            <person name="Shan D."/>
            <person name="Li X."/>
            <person name="Gu Z."/>
            <person name="Wei G."/>
            <person name="Gao Z."/>
            <person name="Shao Z."/>
        </authorList>
    </citation>
    <scope>NUCLEOTIDE SEQUENCE [LARGE SCALE GENOMIC DNA]</scope>
    <source>
        <strain evidence="2 3">DS-2</strain>
    </source>
</reference>
<keyword evidence="3" id="KW-1185">Reference proteome</keyword>
<dbReference type="RefSeq" id="WP_051479910.1">
    <property type="nucleotide sequence ID" value="NZ_ARZY01000031.1"/>
</dbReference>
<feature type="region of interest" description="Disordered" evidence="1">
    <location>
        <begin position="62"/>
        <end position="85"/>
    </location>
</feature>